<protein>
    <submittedName>
        <fullName evidence="2">Uncharacterized protein</fullName>
    </submittedName>
</protein>
<feature type="region of interest" description="Disordered" evidence="1">
    <location>
        <begin position="19"/>
        <end position="40"/>
    </location>
</feature>
<accession>M6FN87</accession>
<reference evidence="2 3" key="1">
    <citation type="submission" date="2013-01" db="EMBL/GenBank/DDBJ databases">
        <authorList>
            <person name="Harkins D.M."/>
            <person name="Durkin A.S."/>
            <person name="Brinkac L.M."/>
            <person name="Haft D.H."/>
            <person name="Selengut J.D."/>
            <person name="Sanka R."/>
            <person name="DePew J."/>
            <person name="Purushe J."/>
            <person name="Hospenthal D.R."/>
            <person name="Murray C.K."/>
            <person name="Pimentel G."/>
            <person name="Wasfy M."/>
            <person name="Vinetz J.M."/>
            <person name="Sutton G.G."/>
            <person name="Nierman W.C."/>
            <person name="Fouts D.E."/>
        </authorList>
    </citation>
    <scope>NUCLEOTIDE SEQUENCE [LARGE SCALE GENOMIC DNA]</scope>
    <source>
        <strain evidence="2 3">2006001855</strain>
    </source>
</reference>
<dbReference type="AlphaFoldDB" id="M6FN87"/>
<proteinExistence type="predicted"/>
<dbReference type="EMBL" id="AFJM02000039">
    <property type="protein sequence ID" value="EMM72562.1"/>
    <property type="molecule type" value="Genomic_DNA"/>
</dbReference>
<comment type="caution">
    <text evidence="2">The sequence shown here is derived from an EMBL/GenBank/DDBJ whole genome shotgun (WGS) entry which is preliminary data.</text>
</comment>
<feature type="compositionally biased region" description="Basic and acidic residues" evidence="1">
    <location>
        <begin position="23"/>
        <end position="40"/>
    </location>
</feature>
<evidence type="ECO:0000256" key="1">
    <source>
        <dbReference type="SAM" id="MobiDB-lite"/>
    </source>
</evidence>
<dbReference type="Proteomes" id="UP000012101">
    <property type="component" value="Unassembled WGS sequence"/>
</dbReference>
<gene>
    <name evidence="2" type="ORF">LEP1GSC038_0551</name>
</gene>
<organism evidence="2 3">
    <name type="scientific">Leptospira weilii str. 2006001855</name>
    <dbReference type="NCBI Taxonomy" id="996804"/>
    <lineage>
        <taxon>Bacteria</taxon>
        <taxon>Pseudomonadati</taxon>
        <taxon>Spirochaetota</taxon>
        <taxon>Spirochaetia</taxon>
        <taxon>Leptospirales</taxon>
        <taxon>Leptospiraceae</taxon>
        <taxon>Leptospira</taxon>
    </lineage>
</organism>
<evidence type="ECO:0000313" key="2">
    <source>
        <dbReference type="EMBL" id="EMM72562.1"/>
    </source>
</evidence>
<sequence>MDCVCRKNFKKIYNSSLKSRSSFKQEKSKDQTDLQKNTNSKDETLLDKNFVTQKARLENRFLNVLKIKIENFDVLLRILLIST</sequence>
<evidence type="ECO:0000313" key="3">
    <source>
        <dbReference type="Proteomes" id="UP000012101"/>
    </source>
</evidence>
<name>M6FN87_9LEPT</name>